<evidence type="ECO:0000256" key="1">
    <source>
        <dbReference type="SAM" id="Phobius"/>
    </source>
</evidence>
<accession>A0A4R2Q712</accession>
<keyword evidence="1" id="KW-0812">Transmembrane</keyword>
<name>A0A4R2Q712_9RHOB</name>
<feature type="transmembrane region" description="Helical" evidence="1">
    <location>
        <begin position="38"/>
        <end position="58"/>
    </location>
</feature>
<keyword evidence="1" id="KW-1133">Transmembrane helix</keyword>
<proteinExistence type="predicted"/>
<sequence>MSLIRPDLLEQLLRWRDLFGALFIAGLGVWVFRFGGYFYQGLGVLFGLAGLGLAVAALRQLRFHVPGGAPGVVQIDEGQITYLAPQGGGFVALSELTAVEMDFDATGARLWRLSQERYPTVTIPAAAEGADALFDAFVSLPGARPGHILSALDRSPRDGPVTVWQRTRRPALT</sequence>
<evidence type="ECO:0000313" key="3">
    <source>
        <dbReference type="Proteomes" id="UP000294835"/>
    </source>
</evidence>
<dbReference type="RefSeq" id="WP_132460626.1">
    <property type="nucleotide sequence ID" value="NZ_SLXP01000001.1"/>
</dbReference>
<dbReference type="EMBL" id="SLXP01000001">
    <property type="protein sequence ID" value="TCP44507.1"/>
    <property type="molecule type" value="Genomic_DNA"/>
</dbReference>
<feature type="transmembrane region" description="Helical" evidence="1">
    <location>
        <begin position="12"/>
        <end position="32"/>
    </location>
</feature>
<reference evidence="2 3" key="1">
    <citation type="submission" date="2019-03" db="EMBL/GenBank/DDBJ databases">
        <title>Genomic Encyclopedia of Type Strains, Phase IV (KMG-IV): sequencing the most valuable type-strain genomes for metagenomic binning, comparative biology and taxonomic classification.</title>
        <authorList>
            <person name="Goeker M."/>
        </authorList>
    </citation>
    <scope>NUCLEOTIDE SEQUENCE [LARGE SCALE GENOMIC DNA]</scope>
    <source>
        <strain evidence="2 3">DSM 18063</strain>
    </source>
</reference>
<dbReference type="AlphaFoldDB" id="A0A4R2Q712"/>
<dbReference type="Proteomes" id="UP000294835">
    <property type="component" value="Unassembled WGS sequence"/>
</dbReference>
<comment type="caution">
    <text evidence="2">The sequence shown here is derived from an EMBL/GenBank/DDBJ whole genome shotgun (WGS) entry which is preliminary data.</text>
</comment>
<keyword evidence="3" id="KW-1185">Reference proteome</keyword>
<gene>
    <name evidence="2" type="ORF">EV662_101601</name>
</gene>
<dbReference type="OrthoDB" id="7851333at2"/>
<evidence type="ECO:0000313" key="2">
    <source>
        <dbReference type="EMBL" id="TCP44507.1"/>
    </source>
</evidence>
<protein>
    <submittedName>
        <fullName evidence="2">Uncharacterized protein</fullName>
    </submittedName>
</protein>
<organism evidence="2 3">
    <name type="scientific">Rhodovulum marinum</name>
    <dbReference type="NCBI Taxonomy" id="320662"/>
    <lineage>
        <taxon>Bacteria</taxon>
        <taxon>Pseudomonadati</taxon>
        <taxon>Pseudomonadota</taxon>
        <taxon>Alphaproteobacteria</taxon>
        <taxon>Rhodobacterales</taxon>
        <taxon>Paracoccaceae</taxon>
        <taxon>Rhodovulum</taxon>
    </lineage>
</organism>
<keyword evidence="1" id="KW-0472">Membrane</keyword>